<reference evidence="1 2" key="1">
    <citation type="submission" date="2018-06" db="EMBL/GenBank/DDBJ databases">
        <title>Comparative genomics reveals the genomic features of Rhizophagus irregularis, R. cerebriforme, R. diaphanum and Gigaspora rosea, and their symbiotic lifestyle signature.</title>
        <authorList>
            <person name="Morin E."/>
            <person name="San Clemente H."/>
            <person name="Chen E.C.H."/>
            <person name="De La Providencia I."/>
            <person name="Hainaut M."/>
            <person name="Kuo A."/>
            <person name="Kohler A."/>
            <person name="Murat C."/>
            <person name="Tang N."/>
            <person name="Roy S."/>
            <person name="Loubradou J."/>
            <person name="Henrissat B."/>
            <person name="Grigoriev I.V."/>
            <person name="Corradi N."/>
            <person name="Roux C."/>
            <person name="Martin F.M."/>
        </authorList>
    </citation>
    <scope>NUCLEOTIDE SEQUENCE [LARGE SCALE GENOMIC DNA]</scope>
    <source>
        <strain evidence="1 2">DAOM 227022</strain>
    </source>
</reference>
<dbReference type="AlphaFoldDB" id="A0A397SUK1"/>
<accession>A0A397SUK1</accession>
<gene>
    <name evidence="1" type="ORF">C1645_827533</name>
</gene>
<sequence>MTDDNDNLKSPIQHTTSRLSKFLRLNLPISNSKSSLRLIASKPQELVQNPGIIAIIIFPLLEIQEIIIPTTNTLITTKVSKKNNSQKVDSYEKETGWDDANTELLLSFFENNFDIYRKNKLNFAKIAVAKTFSEKAWKQIKNKLAYLFDQIDALFGMHENYKLGFLADGFSDDVQLFDNSKEKEEPKEEFEKRQLVEKKIREIETVFKREELEVERIKAEILQKKIKFEMEQSCMEF</sequence>
<evidence type="ECO:0000313" key="2">
    <source>
        <dbReference type="Proteomes" id="UP000265703"/>
    </source>
</evidence>
<dbReference type="EMBL" id="QKYT01000301">
    <property type="protein sequence ID" value="RIA87597.1"/>
    <property type="molecule type" value="Genomic_DNA"/>
</dbReference>
<dbReference type="Proteomes" id="UP000265703">
    <property type="component" value="Unassembled WGS sequence"/>
</dbReference>
<dbReference type="OrthoDB" id="5600249at2759"/>
<comment type="caution">
    <text evidence="1">The sequence shown here is derived from an EMBL/GenBank/DDBJ whole genome shotgun (WGS) entry which is preliminary data.</text>
</comment>
<organism evidence="1 2">
    <name type="scientific">Glomus cerebriforme</name>
    <dbReference type="NCBI Taxonomy" id="658196"/>
    <lineage>
        <taxon>Eukaryota</taxon>
        <taxon>Fungi</taxon>
        <taxon>Fungi incertae sedis</taxon>
        <taxon>Mucoromycota</taxon>
        <taxon>Glomeromycotina</taxon>
        <taxon>Glomeromycetes</taxon>
        <taxon>Glomerales</taxon>
        <taxon>Glomeraceae</taxon>
        <taxon>Glomus</taxon>
    </lineage>
</organism>
<name>A0A397SUK1_9GLOM</name>
<keyword evidence="2" id="KW-1185">Reference proteome</keyword>
<evidence type="ECO:0000313" key="1">
    <source>
        <dbReference type="EMBL" id="RIA87597.1"/>
    </source>
</evidence>
<proteinExistence type="predicted"/>
<protein>
    <submittedName>
        <fullName evidence="1">Uncharacterized protein</fullName>
    </submittedName>
</protein>